<sequence length="403" mass="43975">MVFLIKSETRRALRRLIWLSCLLSGLSVAGGSDAPAAGSAYQTSGVTKQMPVFYQTVKARTAYPLSWLSGRFSDFQQWRTTARKEVILRLLAPPADAGAWEPVIVGEEDRGNYVVRKIIFNLTGDSHVLAYMTVPKGKGPFPAVLLLHSHSGKFDIGKEKVIRPWGVPSEKLASAEALVAKEYDGVFIGDALAERGYVCFSTDALNWSDRGGGAYAGQAQLASNLLHLGMSLAGLIAWEDLRAAEFLAAQPEIDPKRVAAVGMSMGAYRAWQVAALSDRISASVSICWMTTVESLMTPPNNQTQSHSAFTTVHPGLLDKLDYSDVASLACPKPMLFFNGRSDDLFPQEGVERAYARMHAIWDSQGAGDQLITKSWDGGHVFTRAMQAEAFDWLDRNLGAQKTP</sequence>
<keyword evidence="3" id="KW-1185">Reference proteome</keyword>
<evidence type="ECO:0000256" key="1">
    <source>
        <dbReference type="SAM" id="SignalP"/>
    </source>
</evidence>
<name>A0A290QMG7_9BACT</name>
<keyword evidence="1" id="KW-0732">Signal</keyword>
<dbReference type="SUPFAM" id="SSF53474">
    <property type="entry name" value="alpha/beta-Hydrolases"/>
    <property type="match status" value="1"/>
</dbReference>
<dbReference type="OrthoDB" id="8183145at2"/>
<dbReference type="PANTHER" id="PTHR22946:SF8">
    <property type="entry name" value="ACETYL XYLAN ESTERASE DOMAIN-CONTAINING PROTEIN"/>
    <property type="match status" value="1"/>
</dbReference>
<dbReference type="GO" id="GO:0016787">
    <property type="term" value="F:hydrolase activity"/>
    <property type="evidence" value="ECO:0007669"/>
    <property type="project" value="UniProtKB-KW"/>
</dbReference>
<dbReference type="KEGG" id="vbh:CMV30_18680"/>
<dbReference type="RefSeq" id="WP_096057440.1">
    <property type="nucleotide sequence ID" value="NZ_CP023344.1"/>
</dbReference>
<dbReference type="PANTHER" id="PTHR22946">
    <property type="entry name" value="DIENELACTONE HYDROLASE DOMAIN-CONTAINING PROTEIN-RELATED"/>
    <property type="match status" value="1"/>
</dbReference>
<feature type="signal peptide" evidence="1">
    <location>
        <begin position="1"/>
        <end position="29"/>
    </location>
</feature>
<protein>
    <submittedName>
        <fullName evidence="2">Hydrolase</fullName>
    </submittedName>
</protein>
<reference evidence="2 3" key="1">
    <citation type="submission" date="2017-09" db="EMBL/GenBank/DDBJ databases">
        <title>Complete genome sequence of Verrucomicrobial strain HZ-65, isolated from freshwater.</title>
        <authorList>
            <person name="Choi A."/>
        </authorList>
    </citation>
    <scope>NUCLEOTIDE SEQUENCE [LARGE SCALE GENOMIC DNA]</scope>
    <source>
        <strain evidence="2 3">HZ-65</strain>
    </source>
</reference>
<evidence type="ECO:0000313" key="3">
    <source>
        <dbReference type="Proteomes" id="UP000217265"/>
    </source>
</evidence>
<keyword evidence="2" id="KW-0378">Hydrolase</keyword>
<dbReference type="InterPro" id="IPR029058">
    <property type="entry name" value="AB_hydrolase_fold"/>
</dbReference>
<feature type="chain" id="PRO_5013126771" evidence="1">
    <location>
        <begin position="30"/>
        <end position="403"/>
    </location>
</feature>
<evidence type="ECO:0000313" key="2">
    <source>
        <dbReference type="EMBL" id="ATC65811.1"/>
    </source>
</evidence>
<dbReference type="Gene3D" id="3.40.50.1820">
    <property type="entry name" value="alpha/beta hydrolase"/>
    <property type="match status" value="1"/>
</dbReference>
<organism evidence="2 3">
    <name type="scientific">Nibricoccus aquaticus</name>
    <dbReference type="NCBI Taxonomy" id="2576891"/>
    <lineage>
        <taxon>Bacteria</taxon>
        <taxon>Pseudomonadati</taxon>
        <taxon>Verrucomicrobiota</taxon>
        <taxon>Opitutia</taxon>
        <taxon>Opitutales</taxon>
        <taxon>Opitutaceae</taxon>
        <taxon>Nibricoccus</taxon>
    </lineage>
</organism>
<proteinExistence type="predicted"/>
<accession>A0A290QMG7</accession>
<dbReference type="EMBL" id="CP023344">
    <property type="protein sequence ID" value="ATC65811.1"/>
    <property type="molecule type" value="Genomic_DNA"/>
</dbReference>
<gene>
    <name evidence="2" type="ORF">CMV30_18680</name>
</gene>
<dbReference type="InterPro" id="IPR025890">
    <property type="entry name" value="Abhydrolase_bac"/>
</dbReference>
<dbReference type="AlphaFoldDB" id="A0A290QMG7"/>
<dbReference type="InterPro" id="IPR050261">
    <property type="entry name" value="FrsA_esterase"/>
</dbReference>
<dbReference type="Pfam" id="PF12715">
    <property type="entry name" value="Abhydrolase_7"/>
    <property type="match status" value="1"/>
</dbReference>
<dbReference type="Proteomes" id="UP000217265">
    <property type="component" value="Chromosome"/>
</dbReference>